<sequence>MPKDQSKSSEPYEVPAIQGESFRSILMRDKALADDNLTKETTSEVGGKVKKR</sequence>
<dbReference type="Proteomes" id="UP000265520">
    <property type="component" value="Unassembled WGS sequence"/>
</dbReference>
<evidence type="ECO:0000313" key="2">
    <source>
        <dbReference type="EMBL" id="MCI46641.1"/>
    </source>
</evidence>
<name>A0A392SCJ7_9FABA</name>
<proteinExistence type="predicted"/>
<feature type="non-terminal residue" evidence="2">
    <location>
        <position position="52"/>
    </location>
</feature>
<accession>A0A392SCJ7</accession>
<protein>
    <submittedName>
        <fullName evidence="2">Uncharacterized protein</fullName>
    </submittedName>
</protein>
<dbReference type="EMBL" id="LXQA010360311">
    <property type="protein sequence ID" value="MCI46641.1"/>
    <property type="molecule type" value="Genomic_DNA"/>
</dbReference>
<evidence type="ECO:0000256" key="1">
    <source>
        <dbReference type="SAM" id="MobiDB-lite"/>
    </source>
</evidence>
<feature type="region of interest" description="Disordered" evidence="1">
    <location>
        <begin position="32"/>
        <end position="52"/>
    </location>
</feature>
<reference evidence="2 3" key="1">
    <citation type="journal article" date="2018" name="Front. Plant Sci.">
        <title>Red Clover (Trifolium pratense) and Zigzag Clover (T. medium) - A Picture of Genomic Similarities and Differences.</title>
        <authorList>
            <person name="Dluhosova J."/>
            <person name="Istvanek J."/>
            <person name="Nedelnik J."/>
            <person name="Repkova J."/>
        </authorList>
    </citation>
    <scope>NUCLEOTIDE SEQUENCE [LARGE SCALE GENOMIC DNA]</scope>
    <source>
        <strain evidence="3">cv. 10/8</strain>
        <tissue evidence="2">Leaf</tissue>
    </source>
</reference>
<organism evidence="2 3">
    <name type="scientific">Trifolium medium</name>
    <dbReference type="NCBI Taxonomy" id="97028"/>
    <lineage>
        <taxon>Eukaryota</taxon>
        <taxon>Viridiplantae</taxon>
        <taxon>Streptophyta</taxon>
        <taxon>Embryophyta</taxon>
        <taxon>Tracheophyta</taxon>
        <taxon>Spermatophyta</taxon>
        <taxon>Magnoliopsida</taxon>
        <taxon>eudicotyledons</taxon>
        <taxon>Gunneridae</taxon>
        <taxon>Pentapetalae</taxon>
        <taxon>rosids</taxon>
        <taxon>fabids</taxon>
        <taxon>Fabales</taxon>
        <taxon>Fabaceae</taxon>
        <taxon>Papilionoideae</taxon>
        <taxon>50 kb inversion clade</taxon>
        <taxon>NPAAA clade</taxon>
        <taxon>Hologalegina</taxon>
        <taxon>IRL clade</taxon>
        <taxon>Trifolieae</taxon>
        <taxon>Trifolium</taxon>
    </lineage>
</organism>
<keyword evidence="3" id="KW-1185">Reference proteome</keyword>
<feature type="compositionally biased region" description="Basic and acidic residues" evidence="1">
    <location>
        <begin position="32"/>
        <end position="42"/>
    </location>
</feature>
<comment type="caution">
    <text evidence="2">The sequence shown here is derived from an EMBL/GenBank/DDBJ whole genome shotgun (WGS) entry which is preliminary data.</text>
</comment>
<evidence type="ECO:0000313" key="3">
    <source>
        <dbReference type="Proteomes" id="UP000265520"/>
    </source>
</evidence>
<dbReference type="AlphaFoldDB" id="A0A392SCJ7"/>